<keyword evidence="3" id="KW-0804">Transcription</keyword>
<dbReference type="CDD" id="cd00090">
    <property type="entry name" value="HTH_ARSR"/>
    <property type="match status" value="1"/>
</dbReference>
<gene>
    <name evidence="5" type="ORF">J2S42_004099</name>
</gene>
<dbReference type="PANTHER" id="PTHR33154:SF15">
    <property type="entry name" value="REGULATORY PROTEIN ARSR"/>
    <property type="match status" value="1"/>
</dbReference>
<evidence type="ECO:0000256" key="2">
    <source>
        <dbReference type="ARBA" id="ARBA00023125"/>
    </source>
</evidence>
<feature type="domain" description="HTH arsR-type" evidence="4">
    <location>
        <begin position="18"/>
        <end position="113"/>
    </location>
</feature>
<dbReference type="Gene3D" id="1.10.10.10">
    <property type="entry name" value="Winged helix-like DNA-binding domain superfamily/Winged helix DNA-binding domain"/>
    <property type="match status" value="1"/>
</dbReference>
<evidence type="ECO:0000313" key="5">
    <source>
        <dbReference type="EMBL" id="MDQ0367430.1"/>
    </source>
</evidence>
<dbReference type="SMART" id="SM00418">
    <property type="entry name" value="HTH_ARSR"/>
    <property type="match status" value="1"/>
</dbReference>
<dbReference type="InterPro" id="IPR051081">
    <property type="entry name" value="HTH_MetalResp_TranReg"/>
</dbReference>
<dbReference type="InterPro" id="IPR036390">
    <property type="entry name" value="WH_DNA-bd_sf"/>
</dbReference>
<comment type="caution">
    <text evidence="5">The sequence shown here is derived from an EMBL/GenBank/DDBJ whole genome shotgun (WGS) entry which is preliminary data.</text>
</comment>
<dbReference type="PANTHER" id="PTHR33154">
    <property type="entry name" value="TRANSCRIPTIONAL REGULATOR, ARSR FAMILY"/>
    <property type="match status" value="1"/>
</dbReference>
<dbReference type="SUPFAM" id="SSF46785">
    <property type="entry name" value="Winged helix' DNA-binding domain"/>
    <property type="match status" value="1"/>
</dbReference>
<reference evidence="5 6" key="1">
    <citation type="submission" date="2023-07" db="EMBL/GenBank/DDBJ databases">
        <title>Sequencing the genomes of 1000 actinobacteria strains.</title>
        <authorList>
            <person name="Klenk H.-P."/>
        </authorList>
    </citation>
    <scope>NUCLEOTIDE SEQUENCE [LARGE SCALE GENOMIC DNA]</scope>
    <source>
        <strain evidence="5 6">DSM 44709</strain>
    </source>
</reference>
<name>A0AAE3W163_9ACTN</name>
<dbReference type="Pfam" id="PF12840">
    <property type="entry name" value="HTH_20"/>
    <property type="match status" value="1"/>
</dbReference>
<protein>
    <submittedName>
        <fullName evidence="5">DNA-binding transcriptional ArsR family regulator</fullName>
    </submittedName>
</protein>
<evidence type="ECO:0000256" key="3">
    <source>
        <dbReference type="ARBA" id="ARBA00023163"/>
    </source>
</evidence>
<dbReference type="InterPro" id="IPR001845">
    <property type="entry name" value="HTH_ArsR_DNA-bd_dom"/>
</dbReference>
<dbReference type="GO" id="GO:0003700">
    <property type="term" value="F:DNA-binding transcription factor activity"/>
    <property type="evidence" value="ECO:0007669"/>
    <property type="project" value="InterPro"/>
</dbReference>
<dbReference type="AlphaFoldDB" id="A0AAE3W163"/>
<accession>A0AAE3W163</accession>
<keyword evidence="1" id="KW-0805">Transcription regulation</keyword>
<sequence length="197" mass="21560">MTDAERRGSQRVTISDPRVMRALAHPARLAIMEHLGSTGESVTATSCAEVAGLSPSATSYHLRALAKAGMVEAAPSRGDGRERLWRAVLPSFSIDPGQDASDDTRAAEIALIDAYLQRDFERIRAYARTAHLAPPEWYNVGQLSSIVCTMTPDEALKVNQAIMDLIDPYRRRSRTDPPSDARTVVIHYAATPQDVTD</sequence>
<keyword evidence="6" id="KW-1185">Reference proteome</keyword>
<evidence type="ECO:0000313" key="6">
    <source>
        <dbReference type="Proteomes" id="UP001240236"/>
    </source>
</evidence>
<proteinExistence type="predicted"/>
<evidence type="ECO:0000259" key="4">
    <source>
        <dbReference type="SMART" id="SM00418"/>
    </source>
</evidence>
<dbReference type="GO" id="GO:0003677">
    <property type="term" value="F:DNA binding"/>
    <property type="evidence" value="ECO:0007669"/>
    <property type="project" value="UniProtKB-KW"/>
</dbReference>
<keyword evidence="2 5" id="KW-0238">DNA-binding</keyword>
<dbReference type="InterPro" id="IPR036388">
    <property type="entry name" value="WH-like_DNA-bd_sf"/>
</dbReference>
<dbReference type="RefSeq" id="WP_307241461.1">
    <property type="nucleotide sequence ID" value="NZ_JAUSUZ010000001.1"/>
</dbReference>
<dbReference type="InterPro" id="IPR011991">
    <property type="entry name" value="ArsR-like_HTH"/>
</dbReference>
<evidence type="ECO:0000256" key="1">
    <source>
        <dbReference type="ARBA" id="ARBA00023015"/>
    </source>
</evidence>
<organism evidence="5 6">
    <name type="scientific">Catenuloplanes indicus</name>
    <dbReference type="NCBI Taxonomy" id="137267"/>
    <lineage>
        <taxon>Bacteria</taxon>
        <taxon>Bacillati</taxon>
        <taxon>Actinomycetota</taxon>
        <taxon>Actinomycetes</taxon>
        <taxon>Micromonosporales</taxon>
        <taxon>Micromonosporaceae</taxon>
        <taxon>Catenuloplanes</taxon>
    </lineage>
</organism>
<dbReference type="EMBL" id="JAUSUZ010000001">
    <property type="protein sequence ID" value="MDQ0367430.1"/>
    <property type="molecule type" value="Genomic_DNA"/>
</dbReference>
<dbReference type="Proteomes" id="UP001240236">
    <property type="component" value="Unassembled WGS sequence"/>
</dbReference>